<accession>A0ABU6XA43</accession>
<evidence type="ECO:0000256" key="2">
    <source>
        <dbReference type="SAM" id="Phobius"/>
    </source>
</evidence>
<keyword evidence="2" id="KW-0472">Membrane</keyword>
<feature type="compositionally biased region" description="Basic and acidic residues" evidence="1">
    <location>
        <begin position="180"/>
        <end position="192"/>
    </location>
</feature>
<comment type="caution">
    <text evidence="3">The sequence shown here is derived from an EMBL/GenBank/DDBJ whole genome shotgun (WGS) entry which is preliminary data.</text>
</comment>
<organism evidence="3 4">
    <name type="scientific">Stylosanthes scabra</name>
    <dbReference type="NCBI Taxonomy" id="79078"/>
    <lineage>
        <taxon>Eukaryota</taxon>
        <taxon>Viridiplantae</taxon>
        <taxon>Streptophyta</taxon>
        <taxon>Embryophyta</taxon>
        <taxon>Tracheophyta</taxon>
        <taxon>Spermatophyta</taxon>
        <taxon>Magnoliopsida</taxon>
        <taxon>eudicotyledons</taxon>
        <taxon>Gunneridae</taxon>
        <taxon>Pentapetalae</taxon>
        <taxon>rosids</taxon>
        <taxon>fabids</taxon>
        <taxon>Fabales</taxon>
        <taxon>Fabaceae</taxon>
        <taxon>Papilionoideae</taxon>
        <taxon>50 kb inversion clade</taxon>
        <taxon>dalbergioids sensu lato</taxon>
        <taxon>Dalbergieae</taxon>
        <taxon>Pterocarpus clade</taxon>
        <taxon>Stylosanthes</taxon>
    </lineage>
</organism>
<dbReference type="InterPro" id="IPR004252">
    <property type="entry name" value="Probable_transposase_24"/>
</dbReference>
<protein>
    <submittedName>
        <fullName evidence="3">Uncharacterized protein</fullName>
    </submittedName>
</protein>
<feature type="region of interest" description="Disordered" evidence="1">
    <location>
        <begin position="147"/>
        <end position="192"/>
    </location>
</feature>
<keyword evidence="2" id="KW-1133">Transmembrane helix</keyword>
<sequence>MFEELWRTPSQGQVFTRTHTMTRRKRIMANRLTSKLYDDEIKRLEEERAELIAAGCPEPARDYDVIWVWVVGGRKRGRVNGRGKVLSRLSHWSTILMTFLLLLGQFICASMLLFSIGSSHSRQNNTDRRLRLCVSSMRLLSRAGSTASSVGMPSLMPPPLPPPPPLQHGLASATEQLTPDADKSLHDDPDYV</sequence>
<keyword evidence="4" id="KW-1185">Reference proteome</keyword>
<gene>
    <name evidence="3" type="ORF">PIB30_025140</name>
</gene>
<evidence type="ECO:0000256" key="1">
    <source>
        <dbReference type="SAM" id="MobiDB-lite"/>
    </source>
</evidence>
<dbReference type="Proteomes" id="UP001341840">
    <property type="component" value="Unassembled WGS sequence"/>
</dbReference>
<name>A0ABU6XA43_9FABA</name>
<dbReference type="EMBL" id="JASCZI010211540">
    <property type="protein sequence ID" value="MED6194065.1"/>
    <property type="molecule type" value="Genomic_DNA"/>
</dbReference>
<evidence type="ECO:0000313" key="4">
    <source>
        <dbReference type="Proteomes" id="UP001341840"/>
    </source>
</evidence>
<dbReference type="Pfam" id="PF03004">
    <property type="entry name" value="Transposase_24"/>
    <property type="match status" value="1"/>
</dbReference>
<evidence type="ECO:0000313" key="3">
    <source>
        <dbReference type="EMBL" id="MED6194065.1"/>
    </source>
</evidence>
<keyword evidence="2" id="KW-0812">Transmembrane</keyword>
<reference evidence="3 4" key="1">
    <citation type="journal article" date="2023" name="Plants (Basel)">
        <title>Bridging the Gap: Combining Genomics and Transcriptomics Approaches to Understand Stylosanthes scabra, an Orphan Legume from the Brazilian Caatinga.</title>
        <authorList>
            <person name="Ferreira-Neto J.R.C."/>
            <person name="da Silva M.D."/>
            <person name="Binneck E."/>
            <person name="de Melo N.F."/>
            <person name="da Silva R.H."/>
            <person name="de Melo A.L.T.M."/>
            <person name="Pandolfi V."/>
            <person name="Bustamante F.O."/>
            <person name="Brasileiro-Vidal A.C."/>
            <person name="Benko-Iseppon A.M."/>
        </authorList>
    </citation>
    <scope>NUCLEOTIDE SEQUENCE [LARGE SCALE GENOMIC DNA]</scope>
    <source>
        <tissue evidence="3">Leaves</tissue>
    </source>
</reference>
<feature type="compositionally biased region" description="Pro residues" evidence="1">
    <location>
        <begin position="155"/>
        <end position="166"/>
    </location>
</feature>
<feature type="transmembrane region" description="Helical" evidence="2">
    <location>
        <begin position="92"/>
        <end position="114"/>
    </location>
</feature>
<proteinExistence type="predicted"/>